<accession>A0AAV9SPF2</accession>
<evidence type="ECO:0000313" key="3">
    <source>
        <dbReference type="Proteomes" id="UP001311232"/>
    </source>
</evidence>
<evidence type="ECO:0000313" key="2">
    <source>
        <dbReference type="EMBL" id="KAK5623172.1"/>
    </source>
</evidence>
<sequence length="86" mass="9587">MREPRPAKRSKPIGGSPGPRDRQTSRDRRHLAAPKGEKKPDSVSTWDLVINVRERLERAHQIAKGLVWPELATGGRPAGYSILGLR</sequence>
<name>A0AAV9SPF2_9TELE</name>
<evidence type="ECO:0000256" key="1">
    <source>
        <dbReference type="SAM" id="MobiDB-lite"/>
    </source>
</evidence>
<feature type="region of interest" description="Disordered" evidence="1">
    <location>
        <begin position="1"/>
        <end position="44"/>
    </location>
</feature>
<proteinExistence type="predicted"/>
<keyword evidence="3" id="KW-1185">Reference proteome</keyword>
<comment type="caution">
    <text evidence="2">The sequence shown here is derived from an EMBL/GenBank/DDBJ whole genome shotgun (WGS) entry which is preliminary data.</text>
</comment>
<gene>
    <name evidence="2" type="ORF">CRENBAI_018191</name>
</gene>
<dbReference type="Proteomes" id="UP001311232">
    <property type="component" value="Unassembled WGS sequence"/>
</dbReference>
<reference evidence="2 3" key="1">
    <citation type="submission" date="2021-06" db="EMBL/GenBank/DDBJ databases">
        <authorList>
            <person name="Palmer J.M."/>
        </authorList>
    </citation>
    <scope>NUCLEOTIDE SEQUENCE [LARGE SCALE GENOMIC DNA]</scope>
    <source>
        <strain evidence="2 3">MEX-2019</strain>
        <tissue evidence="2">Muscle</tissue>
    </source>
</reference>
<dbReference type="EMBL" id="JAHHUM010000044">
    <property type="protein sequence ID" value="KAK5623172.1"/>
    <property type="molecule type" value="Genomic_DNA"/>
</dbReference>
<protein>
    <submittedName>
        <fullName evidence="2">Uncharacterized protein</fullName>
    </submittedName>
</protein>
<organism evidence="2 3">
    <name type="scientific">Crenichthys baileyi</name>
    <name type="common">White River springfish</name>
    <dbReference type="NCBI Taxonomy" id="28760"/>
    <lineage>
        <taxon>Eukaryota</taxon>
        <taxon>Metazoa</taxon>
        <taxon>Chordata</taxon>
        <taxon>Craniata</taxon>
        <taxon>Vertebrata</taxon>
        <taxon>Euteleostomi</taxon>
        <taxon>Actinopterygii</taxon>
        <taxon>Neopterygii</taxon>
        <taxon>Teleostei</taxon>
        <taxon>Neoteleostei</taxon>
        <taxon>Acanthomorphata</taxon>
        <taxon>Ovalentaria</taxon>
        <taxon>Atherinomorphae</taxon>
        <taxon>Cyprinodontiformes</taxon>
        <taxon>Goodeidae</taxon>
        <taxon>Crenichthys</taxon>
    </lineage>
</organism>
<dbReference type="AlphaFoldDB" id="A0AAV9SPF2"/>